<dbReference type="FunFam" id="3.40.50.1820:FF:000029">
    <property type="entry name" value="Acetylcholinesterase"/>
    <property type="match status" value="1"/>
</dbReference>
<dbReference type="InterPro" id="IPR029058">
    <property type="entry name" value="AB_hydrolase_fold"/>
</dbReference>
<dbReference type="GO" id="GO:0004104">
    <property type="term" value="F:cholinesterase activity"/>
    <property type="evidence" value="ECO:0007669"/>
    <property type="project" value="InterPro"/>
</dbReference>
<feature type="signal peptide" evidence="6">
    <location>
        <begin position="1"/>
        <end position="19"/>
    </location>
</feature>
<dbReference type="AlphaFoldDB" id="A0AA36F808"/>
<feature type="active site" description="Acyl-ester intermediate" evidence="5">
    <location>
        <position position="218"/>
    </location>
</feature>
<evidence type="ECO:0000256" key="4">
    <source>
        <dbReference type="ARBA" id="ARBA00023157"/>
    </source>
</evidence>
<keyword evidence="9" id="KW-1185">Reference proteome</keyword>
<evidence type="ECO:0000256" key="1">
    <source>
        <dbReference type="ARBA" id="ARBA00005964"/>
    </source>
</evidence>
<feature type="chain" id="PRO_5041486168" description="Carboxylic ester hydrolase" evidence="6">
    <location>
        <begin position="20"/>
        <end position="591"/>
    </location>
</feature>
<feature type="active site" description="Charge relay system" evidence="5">
    <location>
        <position position="342"/>
    </location>
</feature>
<evidence type="ECO:0000259" key="7">
    <source>
        <dbReference type="Pfam" id="PF00135"/>
    </source>
</evidence>
<dbReference type="EC" id="3.1.1.-" evidence="6"/>
<dbReference type="InterPro" id="IPR019819">
    <property type="entry name" value="Carboxylesterase_B_CS"/>
</dbReference>
<dbReference type="EMBL" id="OX597822">
    <property type="protein sequence ID" value="CAI9727867.1"/>
    <property type="molecule type" value="Genomic_DNA"/>
</dbReference>
<feature type="active site" description="Charge relay system" evidence="5">
    <location>
        <position position="458"/>
    </location>
</feature>
<keyword evidence="3 6" id="KW-0378">Hydrolase</keyword>
<dbReference type="InterPro" id="IPR000997">
    <property type="entry name" value="Cholinesterase"/>
</dbReference>
<keyword evidence="2" id="KW-0719">Serine esterase</keyword>
<proteinExistence type="inferred from homology"/>
<reference evidence="8" key="1">
    <citation type="submission" date="2023-08" db="EMBL/GenBank/DDBJ databases">
        <authorList>
            <person name="Alioto T."/>
            <person name="Alioto T."/>
            <person name="Gomez Garrido J."/>
        </authorList>
    </citation>
    <scope>NUCLEOTIDE SEQUENCE</scope>
</reference>
<protein>
    <recommendedName>
        <fullName evidence="6">Carboxylic ester hydrolase</fullName>
        <ecNumber evidence="6">3.1.1.-</ecNumber>
    </recommendedName>
</protein>
<dbReference type="PANTHER" id="PTHR43918:SF4">
    <property type="entry name" value="CARBOXYLIC ESTER HYDROLASE"/>
    <property type="match status" value="1"/>
</dbReference>
<dbReference type="SUPFAM" id="SSF53474">
    <property type="entry name" value="alpha/beta-Hydrolases"/>
    <property type="match status" value="1"/>
</dbReference>
<evidence type="ECO:0000256" key="6">
    <source>
        <dbReference type="RuleBase" id="RU361235"/>
    </source>
</evidence>
<dbReference type="PROSITE" id="PS00941">
    <property type="entry name" value="CARBOXYLESTERASE_B_2"/>
    <property type="match status" value="1"/>
</dbReference>
<keyword evidence="6" id="KW-0732">Signal</keyword>
<dbReference type="Pfam" id="PF00135">
    <property type="entry name" value="COesterase"/>
    <property type="match status" value="1"/>
</dbReference>
<dbReference type="Proteomes" id="UP001162480">
    <property type="component" value="Chromosome 9"/>
</dbReference>
<evidence type="ECO:0000313" key="8">
    <source>
        <dbReference type="EMBL" id="CAI9727867.1"/>
    </source>
</evidence>
<evidence type="ECO:0000256" key="2">
    <source>
        <dbReference type="ARBA" id="ARBA00022487"/>
    </source>
</evidence>
<dbReference type="Gene3D" id="3.40.50.1820">
    <property type="entry name" value="alpha/beta hydrolase"/>
    <property type="match status" value="1"/>
</dbReference>
<sequence length="591" mass="66778">MEGLKYIFIISLLKTYVYALDPIIDTTTGKIKGSTISALKVDLDVFLGIPFAKPPVGNLRFRRPEKIERWSGIKETKEHVAACVQPVSKKYDDLKGSEIWKIKTNISEDCLYLNIWVPSEARTLRSNLTTMIWIHGGAFVSGTTTVELYNGKWLAASQNIIVASMNYRVGPFGFLSLNDERAPGNMGLLDQNLAIQWIRDNIASFGGDPDKLTLFGQSAGAASVGFHVVSPLSRKLFRNAIMMSGSPTSTWAFRPLDRNIDRAKAMAFAIKCPMNNTKAMIDCFLEADANTLALAQFYNVDDFIKVTFTPVVDNYFLPGKPSEILNDKTVKKDVLTGFVENEGSLFLLSAFPKQFPINKIVPMRTDTAHTLMNDITRPTYLNPQQMNVITYLYGSRVFSFPETEKYRYIIEQVAGDTSFKCPAIKLAEQFSTHSNVYMYSFEFRSRLTPWPKWLGVMHGYDIFFAFGHPLSGKNFSEKDKLVTEKLTSSFVNFSKSGNPNNGDCFDCSNDPWPKFTLESQKYVVIDKKSETKENYMNNICGVWSELLPKLERPLCPELTSGSQNIWTFQGRILTSFTSMFFSLILFGNFLF</sequence>
<feature type="domain" description="Carboxylesterase type B" evidence="7">
    <location>
        <begin position="21"/>
        <end position="543"/>
    </location>
</feature>
<dbReference type="InterPro" id="IPR019826">
    <property type="entry name" value="Carboxylesterase_B_AS"/>
</dbReference>
<accession>A0AA36F808</accession>
<dbReference type="InterPro" id="IPR050654">
    <property type="entry name" value="AChE-related_enzymes"/>
</dbReference>
<evidence type="ECO:0000313" key="9">
    <source>
        <dbReference type="Proteomes" id="UP001162480"/>
    </source>
</evidence>
<organism evidence="8 9">
    <name type="scientific">Octopus vulgaris</name>
    <name type="common">Common octopus</name>
    <dbReference type="NCBI Taxonomy" id="6645"/>
    <lineage>
        <taxon>Eukaryota</taxon>
        <taxon>Metazoa</taxon>
        <taxon>Spiralia</taxon>
        <taxon>Lophotrochozoa</taxon>
        <taxon>Mollusca</taxon>
        <taxon>Cephalopoda</taxon>
        <taxon>Coleoidea</taxon>
        <taxon>Octopodiformes</taxon>
        <taxon>Octopoda</taxon>
        <taxon>Incirrata</taxon>
        <taxon>Octopodidae</taxon>
        <taxon>Octopus</taxon>
    </lineage>
</organism>
<dbReference type="PRINTS" id="PR00878">
    <property type="entry name" value="CHOLNESTRASE"/>
</dbReference>
<name>A0AA36F808_OCTVU</name>
<evidence type="ECO:0000256" key="5">
    <source>
        <dbReference type="PIRSR" id="PIRSR600997-1"/>
    </source>
</evidence>
<dbReference type="InterPro" id="IPR002018">
    <property type="entry name" value="CarbesteraseB"/>
</dbReference>
<gene>
    <name evidence="8" type="ORF">OCTVUL_1B027331</name>
</gene>
<comment type="similarity">
    <text evidence="1 6">Belongs to the type-B carboxylesterase/lipase family.</text>
</comment>
<dbReference type="PROSITE" id="PS00122">
    <property type="entry name" value="CARBOXYLESTERASE_B_1"/>
    <property type="match status" value="1"/>
</dbReference>
<dbReference type="PANTHER" id="PTHR43918">
    <property type="entry name" value="ACETYLCHOLINESTERASE"/>
    <property type="match status" value="1"/>
</dbReference>
<keyword evidence="4" id="KW-1015">Disulfide bond</keyword>
<evidence type="ECO:0000256" key="3">
    <source>
        <dbReference type="ARBA" id="ARBA00022801"/>
    </source>
</evidence>